<proteinExistence type="predicted"/>
<evidence type="ECO:0000313" key="2">
    <source>
        <dbReference type="Proteomes" id="UP000184774"/>
    </source>
</evidence>
<dbReference type="AlphaFoldDB" id="A0A1N6MBC4"/>
<dbReference type="OrthoDB" id="8594958at2"/>
<dbReference type="Proteomes" id="UP000184774">
    <property type="component" value="Unassembled WGS sequence"/>
</dbReference>
<reference evidence="1 2" key="1">
    <citation type="submission" date="2016-12" db="EMBL/GenBank/DDBJ databases">
        <authorList>
            <person name="Song W.-J."/>
            <person name="Kurnit D.M."/>
        </authorList>
    </citation>
    <scope>NUCLEOTIDE SEQUENCE [LARGE SCALE GENOMIC DNA]</scope>
    <source>
        <strain evidence="1 2">CECT 9026</strain>
    </source>
</reference>
<evidence type="ECO:0008006" key="3">
    <source>
        <dbReference type="Google" id="ProtNLM"/>
    </source>
</evidence>
<organism evidence="1 2">
    <name type="scientific">Vibrio spartinae</name>
    <dbReference type="NCBI Taxonomy" id="1918945"/>
    <lineage>
        <taxon>Bacteria</taxon>
        <taxon>Pseudomonadati</taxon>
        <taxon>Pseudomonadota</taxon>
        <taxon>Gammaproteobacteria</taxon>
        <taxon>Vibrionales</taxon>
        <taxon>Vibrionaceae</taxon>
        <taxon>Vibrio</taxon>
    </lineage>
</organism>
<protein>
    <recommendedName>
        <fullName evidence="3">Pullulanase</fullName>
    </recommendedName>
</protein>
<name>A0A1N6MBC4_9VIBR</name>
<accession>A0A1N6MBC4</accession>
<evidence type="ECO:0000313" key="1">
    <source>
        <dbReference type="EMBL" id="SIO96755.1"/>
    </source>
</evidence>
<dbReference type="RefSeq" id="WP_074375162.1">
    <property type="nucleotide sequence ID" value="NZ_AP024908.1"/>
</dbReference>
<dbReference type="EMBL" id="FSSB01000058">
    <property type="protein sequence ID" value="SIO96755.1"/>
    <property type="molecule type" value="Genomic_DNA"/>
</dbReference>
<gene>
    <name evidence="1" type="ORF">VSP9026_04569</name>
</gene>
<sequence length="80" mass="8890">MKTRFCENCGQDTEHKEVMKQKPSKYGQSKKEQFKAFLDGFFSGSAASLPAGASLELTDRYVVCTMCGKETLDNHGTAFQ</sequence>